<dbReference type="InterPro" id="IPR011827">
    <property type="entry name" value="LeuD_type2/HacB/DmdB"/>
</dbReference>
<dbReference type="AlphaFoldDB" id="A0A414Q0V3"/>
<dbReference type="Pfam" id="PF00694">
    <property type="entry name" value="Aconitase_C"/>
    <property type="match status" value="1"/>
</dbReference>
<dbReference type="PANTHER" id="PTHR43345:SF2">
    <property type="entry name" value="3-ISOPROPYLMALATE DEHYDRATASE SMALL SUBUNIT 1"/>
    <property type="match status" value="1"/>
</dbReference>
<evidence type="ECO:0000256" key="2">
    <source>
        <dbReference type="ARBA" id="ARBA00023239"/>
    </source>
</evidence>
<evidence type="ECO:0000313" key="5">
    <source>
        <dbReference type="Proteomes" id="UP000284676"/>
    </source>
</evidence>
<feature type="domain" description="Aconitase A/isopropylmalate dehydratase small subunit swivel" evidence="3">
    <location>
        <begin position="36"/>
        <end position="104"/>
    </location>
</feature>
<keyword evidence="2" id="KW-0456">Lyase</keyword>
<evidence type="ECO:0000313" key="4">
    <source>
        <dbReference type="EMBL" id="RHF74431.1"/>
    </source>
</evidence>
<dbReference type="Gene3D" id="3.20.19.10">
    <property type="entry name" value="Aconitase, domain 4"/>
    <property type="match status" value="1"/>
</dbReference>
<dbReference type="NCBIfam" id="TIGR02087">
    <property type="entry name" value="LEUD_arch"/>
    <property type="match status" value="1"/>
</dbReference>
<dbReference type="GeneID" id="62764103"/>
<gene>
    <name evidence="4" type="ORF">DW663_02900</name>
</gene>
<dbReference type="InterPro" id="IPR050075">
    <property type="entry name" value="LeuD"/>
</dbReference>
<dbReference type="SUPFAM" id="SSF52016">
    <property type="entry name" value="LeuD/IlvD-like"/>
    <property type="match status" value="1"/>
</dbReference>
<accession>A0A414Q0V3</accession>
<dbReference type="InterPro" id="IPR000573">
    <property type="entry name" value="AconitaseA/IPMdHydase_ssu_swvl"/>
</dbReference>
<reference evidence="4 5" key="1">
    <citation type="submission" date="2018-08" db="EMBL/GenBank/DDBJ databases">
        <title>A genome reference for cultivated species of the human gut microbiota.</title>
        <authorList>
            <person name="Zou Y."/>
            <person name="Xue W."/>
            <person name="Luo G."/>
        </authorList>
    </citation>
    <scope>NUCLEOTIDE SEQUENCE [LARGE SCALE GENOMIC DNA]</scope>
    <source>
        <strain evidence="4 5">AM25-1</strain>
    </source>
</reference>
<dbReference type="Proteomes" id="UP000284676">
    <property type="component" value="Unassembled WGS sequence"/>
</dbReference>
<dbReference type="RefSeq" id="WP_005887140.1">
    <property type="nucleotide sequence ID" value="NZ_CABMMQ010000002.1"/>
</dbReference>
<dbReference type="EMBL" id="QRHL01000002">
    <property type="protein sequence ID" value="RHF74431.1"/>
    <property type="molecule type" value="Genomic_DNA"/>
</dbReference>
<dbReference type="GO" id="GO:0016836">
    <property type="term" value="F:hydro-lyase activity"/>
    <property type="evidence" value="ECO:0007669"/>
    <property type="project" value="InterPro"/>
</dbReference>
<organism evidence="4 5">
    <name type="scientific">Fusobacterium mortiferum</name>
    <dbReference type="NCBI Taxonomy" id="850"/>
    <lineage>
        <taxon>Bacteria</taxon>
        <taxon>Fusobacteriati</taxon>
        <taxon>Fusobacteriota</taxon>
        <taxon>Fusobacteriia</taxon>
        <taxon>Fusobacteriales</taxon>
        <taxon>Fusobacteriaceae</taxon>
        <taxon>Fusobacterium</taxon>
    </lineage>
</organism>
<comment type="similarity">
    <text evidence="1">Belongs to the LeuD family. LeuD type 2 subfamily.</text>
</comment>
<dbReference type="InterPro" id="IPR015928">
    <property type="entry name" value="Aconitase/3IPM_dehydase_swvl"/>
</dbReference>
<evidence type="ECO:0000256" key="1">
    <source>
        <dbReference type="ARBA" id="ARBA00009869"/>
    </source>
</evidence>
<dbReference type="PANTHER" id="PTHR43345">
    <property type="entry name" value="3-ISOPROPYLMALATE DEHYDRATASE SMALL SUBUNIT 2-RELATED-RELATED"/>
    <property type="match status" value="1"/>
</dbReference>
<evidence type="ECO:0000259" key="3">
    <source>
        <dbReference type="Pfam" id="PF00694"/>
    </source>
</evidence>
<comment type="caution">
    <text evidence="4">The sequence shown here is derived from an EMBL/GenBank/DDBJ whole genome shotgun (WGS) entry which is preliminary data.</text>
</comment>
<name>A0A414Q0V3_FUSMR</name>
<sequence length="163" mass="18518">MNISGRALKYGDNINTDIISPPAYMELSIKEAAKFTMSPIDTEFAKNSKPGDIFVAEKNLGSGSSRETAPLMLKELGIKTIIAKSYARIFYRNCINLGILAIQCDLTEKISMYDELEIDYKEGIIYNKSKDEKYVCEKIPEHIMEFIKQDGLINYLKEKISKK</sequence>
<proteinExistence type="inferred from homology"/>
<protein>
    <submittedName>
        <fullName evidence="4">3-isopropylmalate dehydratase</fullName>
    </submittedName>
</protein>